<name>G0JQL3_9PROT</name>
<dbReference type="Proteomes" id="UP000009220">
    <property type="component" value="Chromosome"/>
</dbReference>
<accession>G0JQL3</accession>
<protein>
    <recommendedName>
        <fullName evidence="1">HNH nuclease domain-containing protein</fullName>
    </recommendedName>
</protein>
<reference evidence="2 3" key="1">
    <citation type="journal article" date="2011" name="J. Bacteriol.">
        <title>Draft genome of the psychrotolerant acidophile Acidithiobacillus ferrivorans SS3.</title>
        <authorList>
            <person name="Liljeqvist M."/>
            <person name="Valdes J."/>
            <person name="Holmes D.S."/>
            <person name="Dopson M."/>
        </authorList>
    </citation>
    <scope>NUCLEOTIDE SEQUENCE [LARGE SCALE GENOMIC DNA]</scope>
    <source>
        <strain evidence="2 3">SS3</strain>
    </source>
</reference>
<gene>
    <name evidence="2" type="ORF">Acife_2564</name>
</gene>
<dbReference type="EMBL" id="CP002985">
    <property type="protein sequence ID" value="AEM48652.1"/>
    <property type="molecule type" value="Genomic_DNA"/>
</dbReference>
<dbReference type="RefSeq" id="WP_014029901.1">
    <property type="nucleotide sequence ID" value="NC_015942.1"/>
</dbReference>
<dbReference type="InterPro" id="IPR003615">
    <property type="entry name" value="HNH_nuc"/>
</dbReference>
<evidence type="ECO:0000259" key="1">
    <source>
        <dbReference type="Pfam" id="PF13391"/>
    </source>
</evidence>
<dbReference type="Pfam" id="PF13391">
    <property type="entry name" value="HNH_2"/>
    <property type="match status" value="1"/>
</dbReference>
<sequence length="262" mass="30261">MASVTDKTISKLFGLAAARCSICKTVVVERDVKIGEMAHIIAKKEAGARGGLPVVGDINGYDNLILLCPNHHAEVDKKEDRYPPEELHRYKNEHEAYVRHLFENQTQKRVMDVSGLRALMLYLPFTQMIALTNGLPERFNHLLFYVYETCGSFAKDNPQCRPFGDTNLESYYFNFWQCMRDLVDYEQHATIAKKNVFMPGYLIDANPNISYLNRDLDYQERKQAMHEVELLLNSLAKAYHQLLQHLKTNYPEINLASFVGWH</sequence>
<dbReference type="HOGENOM" id="CLU_1096769_0_0_6"/>
<proteinExistence type="predicted"/>
<evidence type="ECO:0000313" key="3">
    <source>
        <dbReference type="Proteomes" id="UP000009220"/>
    </source>
</evidence>
<dbReference type="AlphaFoldDB" id="G0JQL3"/>
<dbReference type="KEGG" id="afi:Acife_2564"/>
<evidence type="ECO:0000313" key="2">
    <source>
        <dbReference type="EMBL" id="AEM48652.1"/>
    </source>
</evidence>
<organism evidence="2 3">
    <name type="scientific">Acidithiobacillus ferrivorans SS3</name>
    <dbReference type="NCBI Taxonomy" id="743299"/>
    <lineage>
        <taxon>Bacteria</taxon>
        <taxon>Pseudomonadati</taxon>
        <taxon>Pseudomonadota</taxon>
        <taxon>Acidithiobacillia</taxon>
        <taxon>Acidithiobacillales</taxon>
        <taxon>Acidithiobacillaceae</taxon>
        <taxon>Acidithiobacillus</taxon>
    </lineage>
</organism>
<dbReference type="CDD" id="cd00085">
    <property type="entry name" value="HNHc"/>
    <property type="match status" value="1"/>
</dbReference>
<dbReference type="eggNOG" id="COG1403">
    <property type="taxonomic scope" value="Bacteria"/>
</dbReference>
<feature type="domain" description="HNH nuclease" evidence="1">
    <location>
        <begin position="20"/>
        <end position="74"/>
    </location>
</feature>